<accession>A0ABX1G9E9</accession>
<dbReference type="RefSeq" id="WP_168152987.1">
    <property type="nucleotide sequence ID" value="NZ_JAAWVT010000009.1"/>
</dbReference>
<proteinExistence type="predicted"/>
<evidence type="ECO:0000256" key="1">
    <source>
        <dbReference type="SAM" id="MobiDB-lite"/>
    </source>
</evidence>
<comment type="caution">
    <text evidence="2">The sequence shown here is derived from an EMBL/GenBank/DDBJ whole genome shotgun (WGS) entry which is preliminary data.</text>
</comment>
<feature type="compositionally biased region" description="Pro residues" evidence="1">
    <location>
        <begin position="62"/>
        <end position="72"/>
    </location>
</feature>
<keyword evidence="3" id="KW-1185">Reference proteome</keyword>
<dbReference type="EMBL" id="JAAWVT010000009">
    <property type="protein sequence ID" value="NKG22196.1"/>
    <property type="molecule type" value="Genomic_DNA"/>
</dbReference>
<protein>
    <submittedName>
        <fullName evidence="2">Uncharacterized protein</fullName>
    </submittedName>
</protein>
<reference evidence="2 3" key="1">
    <citation type="submission" date="2020-04" db="EMBL/GenBank/DDBJ databases">
        <title>Paeniglutamicibacter sp. ANT13_2, a novel actinomycete isolated from sediment in Antarctica.</title>
        <authorList>
            <person name="Sakdapetsiri C."/>
            <person name="Pinyakong O."/>
        </authorList>
    </citation>
    <scope>NUCLEOTIDE SEQUENCE [LARGE SCALE GENOMIC DNA]</scope>
    <source>
        <strain evidence="2 3">ANT13_2</strain>
    </source>
</reference>
<sequence length="72" mass="7924">MDLKTMTDDELYEHLNAVLAERERRQALATIPDQIRDLTAKYVDGGGDVEDLQTAKAETPPAIDPPADSPTE</sequence>
<dbReference type="Proteomes" id="UP000746595">
    <property type="component" value="Unassembled WGS sequence"/>
</dbReference>
<gene>
    <name evidence="2" type="ORF">HED64_15975</name>
</gene>
<evidence type="ECO:0000313" key="3">
    <source>
        <dbReference type="Proteomes" id="UP000746595"/>
    </source>
</evidence>
<name>A0ABX1G9E9_9MICC</name>
<organism evidence="2 3">
    <name type="scientific">Paeniglutamicibacter terrestris</name>
    <dbReference type="NCBI Taxonomy" id="2723403"/>
    <lineage>
        <taxon>Bacteria</taxon>
        <taxon>Bacillati</taxon>
        <taxon>Actinomycetota</taxon>
        <taxon>Actinomycetes</taxon>
        <taxon>Micrococcales</taxon>
        <taxon>Micrococcaceae</taxon>
        <taxon>Paeniglutamicibacter</taxon>
    </lineage>
</organism>
<evidence type="ECO:0000313" key="2">
    <source>
        <dbReference type="EMBL" id="NKG22196.1"/>
    </source>
</evidence>
<feature type="region of interest" description="Disordered" evidence="1">
    <location>
        <begin position="44"/>
        <end position="72"/>
    </location>
</feature>